<keyword evidence="2" id="KW-1185">Reference proteome</keyword>
<evidence type="ECO:0008006" key="3">
    <source>
        <dbReference type="Google" id="ProtNLM"/>
    </source>
</evidence>
<comment type="caution">
    <text evidence="1">The sequence shown here is derived from an EMBL/GenBank/DDBJ whole genome shotgun (WGS) entry which is preliminary data.</text>
</comment>
<dbReference type="Proteomes" id="UP000566819">
    <property type="component" value="Unassembled WGS sequence"/>
</dbReference>
<sequence length="96" mass="10661">MAEIIGVVASGIALGQAAAAITSSLQKLHSLWSQLRDIPDDLQHLTREIEITYLVLAETSYQEQLAFYNTRSRALEEALYLTNDAARELDALVEEL</sequence>
<evidence type="ECO:0000313" key="1">
    <source>
        <dbReference type="EMBL" id="KAF4626122.1"/>
    </source>
</evidence>
<name>A0A8H4RDD1_9HELO</name>
<evidence type="ECO:0000313" key="2">
    <source>
        <dbReference type="Proteomes" id="UP000566819"/>
    </source>
</evidence>
<accession>A0A8H4RDD1</accession>
<protein>
    <recommendedName>
        <fullName evidence="3">Fungal N-terminal domain-containing protein</fullName>
    </recommendedName>
</protein>
<dbReference type="AlphaFoldDB" id="A0A8H4RDD1"/>
<dbReference type="OrthoDB" id="3200163at2759"/>
<dbReference type="EMBL" id="JAAMPI010001219">
    <property type="protein sequence ID" value="KAF4626122.1"/>
    <property type="molecule type" value="Genomic_DNA"/>
</dbReference>
<reference evidence="1 2" key="1">
    <citation type="submission" date="2020-03" db="EMBL/GenBank/DDBJ databases">
        <title>Draft Genome Sequence of Cudoniella acicularis.</title>
        <authorList>
            <person name="Buettner E."/>
            <person name="Kellner H."/>
        </authorList>
    </citation>
    <scope>NUCLEOTIDE SEQUENCE [LARGE SCALE GENOMIC DNA]</scope>
    <source>
        <strain evidence="1 2">DSM 108380</strain>
    </source>
</reference>
<gene>
    <name evidence="1" type="ORF">G7Y89_g12033</name>
</gene>
<organism evidence="1 2">
    <name type="scientific">Cudoniella acicularis</name>
    <dbReference type="NCBI Taxonomy" id="354080"/>
    <lineage>
        <taxon>Eukaryota</taxon>
        <taxon>Fungi</taxon>
        <taxon>Dikarya</taxon>
        <taxon>Ascomycota</taxon>
        <taxon>Pezizomycotina</taxon>
        <taxon>Leotiomycetes</taxon>
        <taxon>Helotiales</taxon>
        <taxon>Tricladiaceae</taxon>
        <taxon>Cudoniella</taxon>
    </lineage>
</organism>
<proteinExistence type="predicted"/>